<dbReference type="Gene3D" id="1.20.120.530">
    <property type="entry name" value="GntR ligand-binding domain-like"/>
    <property type="match status" value="1"/>
</dbReference>
<dbReference type="CDD" id="cd07377">
    <property type="entry name" value="WHTH_GntR"/>
    <property type="match status" value="1"/>
</dbReference>
<dbReference type="SMART" id="SM00895">
    <property type="entry name" value="FCD"/>
    <property type="match status" value="1"/>
</dbReference>
<dbReference type="InterPro" id="IPR000524">
    <property type="entry name" value="Tscrpt_reg_HTH_GntR"/>
</dbReference>
<proteinExistence type="predicted"/>
<dbReference type="Proteomes" id="UP000805841">
    <property type="component" value="Unassembled WGS sequence"/>
</dbReference>
<dbReference type="PANTHER" id="PTHR43537">
    <property type="entry name" value="TRANSCRIPTIONAL REGULATOR, GNTR FAMILY"/>
    <property type="match status" value="1"/>
</dbReference>
<dbReference type="SUPFAM" id="SSF46785">
    <property type="entry name" value="Winged helix' DNA-binding domain"/>
    <property type="match status" value="1"/>
</dbReference>
<dbReference type="Pfam" id="PF07729">
    <property type="entry name" value="FCD"/>
    <property type="match status" value="1"/>
</dbReference>
<protein>
    <submittedName>
        <fullName evidence="5">FadR family transcriptional regulator</fullName>
    </submittedName>
</protein>
<dbReference type="Gene3D" id="1.10.10.10">
    <property type="entry name" value="Winged helix-like DNA-binding domain superfamily/Winged helix DNA-binding domain"/>
    <property type="match status" value="1"/>
</dbReference>
<dbReference type="EMBL" id="JAAOCA010000020">
    <property type="protein sequence ID" value="MBD1600276.1"/>
    <property type="molecule type" value="Genomic_DNA"/>
</dbReference>
<dbReference type="InterPro" id="IPR011711">
    <property type="entry name" value="GntR_C"/>
</dbReference>
<evidence type="ECO:0000256" key="3">
    <source>
        <dbReference type="ARBA" id="ARBA00023163"/>
    </source>
</evidence>
<dbReference type="InterPro" id="IPR036388">
    <property type="entry name" value="WH-like_DNA-bd_sf"/>
</dbReference>
<keyword evidence="2" id="KW-0238">DNA-binding</keyword>
<feature type="domain" description="HTH gntR-type" evidence="4">
    <location>
        <begin position="14"/>
        <end position="82"/>
    </location>
</feature>
<dbReference type="SMART" id="SM00345">
    <property type="entry name" value="HTH_GNTR"/>
    <property type="match status" value="1"/>
</dbReference>
<evidence type="ECO:0000259" key="4">
    <source>
        <dbReference type="PROSITE" id="PS50949"/>
    </source>
</evidence>
<dbReference type="PANTHER" id="PTHR43537:SF5">
    <property type="entry name" value="UXU OPERON TRANSCRIPTIONAL REGULATOR"/>
    <property type="match status" value="1"/>
</dbReference>
<keyword evidence="1" id="KW-0805">Transcription regulation</keyword>
<evidence type="ECO:0000313" key="6">
    <source>
        <dbReference type="Proteomes" id="UP000805841"/>
    </source>
</evidence>
<dbReference type="RefSeq" id="WP_190422457.1">
    <property type="nucleotide sequence ID" value="NZ_JAAOCA010000020.1"/>
</dbReference>
<name>A0ABR7Z4Q8_9PSED</name>
<dbReference type="InterPro" id="IPR008920">
    <property type="entry name" value="TF_FadR/GntR_C"/>
</dbReference>
<dbReference type="Pfam" id="PF00392">
    <property type="entry name" value="GntR"/>
    <property type="match status" value="1"/>
</dbReference>
<reference evidence="5 6" key="1">
    <citation type="journal article" date="2020" name="Insects">
        <title>Bacteria Belonging to Pseudomonas typographi sp. nov. from the Bark Beetle Ips typographus Have Genomic Potential to Aid in the Host Ecology.</title>
        <authorList>
            <person name="Peral-Aranega E."/>
            <person name="Saati-Santamaria Z."/>
            <person name="Kolarik M."/>
            <person name="Rivas R."/>
            <person name="Garcia-Fraile P."/>
        </authorList>
    </citation>
    <scope>NUCLEOTIDE SEQUENCE [LARGE SCALE GENOMIC DNA]</scope>
    <source>
        <strain evidence="5 6">CA3A</strain>
    </source>
</reference>
<dbReference type="InterPro" id="IPR036390">
    <property type="entry name" value="WH_DNA-bd_sf"/>
</dbReference>
<dbReference type="PRINTS" id="PR00035">
    <property type="entry name" value="HTHGNTR"/>
</dbReference>
<dbReference type="SUPFAM" id="SSF48008">
    <property type="entry name" value="GntR ligand-binding domain-like"/>
    <property type="match status" value="1"/>
</dbReference>
<evidence type="ECO:0000256" key="2">
    <source>
        <dbReference type="ARBA" id="ARBA00023125"/>
    </source>
</evidence>
<evidence type="ECO:0000256" key="1">
    <source>
        <dbReference type="ARBA" id="ARBA00023015"/>
    </source>
</evidence>
<comment type="caution">
    <text evidence="5">The sequence shown here is derived from an EMBL/GenBank/DDBJ whole genome shotgun (WGS) entry which is preliminary data.</text>
</comment>
<keyword evidence="3" id="KW-0804">Transcription</keyword>
<dbReference type="PROSITE" id="PS50949">
    <property type="entry name" value="HTH_GNTR"/>
    <property type="match status" value="1"/>
</dbReference>
<accession>A0ABR7Z4Q8</accession>
<sequence length="237" mass="26044">MPATPSPTARKKGQSLAQDLVEELTQRIRLGELAAGSKLPPENTIVAQFGVSRTVVREALSRLQAAALVETRHGIGTFVLAQGEGGGLRLTADTARSVGRILDVRTGLEPQAAALAARHRSDRHLREMHQALQQYQALLANHDSCALADWRFHLLVAEATGNRYFTDLMLHLGQGMIPRTQVAERERGSADFTHLAHMAMQEHEAIFNAIQRQDADAARAAMWLHLSNSRARFHGGR</sequence>
<gene>
    <name evidence="5" type="ORF">HAQ05_16385</name>
</gene>
<evidence type="ECO:0000313" key="5">
    <source>
        <dbReference type="EMBL" id="MBD1600276.1"/>
    </source>
</evidence>
<organism evidence="5 6">
    <name type="scientific">Pseudomonas typographi</name>
    <dbReference type="NCBI Taxonomy" id="2715964"/>
    <lineage>
        <taxon>Bacteria</taxon>
        <taxon>Pseudomonadati</taxon>
        <taxon>Pseudomonadota</taxon>
        <taxon>Gammaproteobacteria</taxon>
        <taxon>Pseudomonadales</taxon>
        <taxon>Pseudomonadaceae</taxon>
        <taxon>Pseudomonas</taxon>
    </lineage>
</organism>
<keyword evidence="6" id="KW-1185">Reference proteome</keyword>